<evidence type="ECO:0000313" key="5">
    <source>
        <dbReference type="EMBL" id="CBH95237.1"/>
    </source>
</evidence>
<proteinExistence type="predicted"/>
<reference evidence="5" key="1">
    <citation type="submission" date="2009-10" db="EMBL/GenBank/DDBJ databases">
        <title>Diversity of trophic interactions inside an arsenic-rich microbial ecosystem.</title>
        <authorList>
            <person name="Bertin P.N."/>
            <person name="Heinrich-Salmeron A."/>
            <person name="Pelletier E."/>
            <person name="Goulhen-Chollet F."/>
            <person name="Arsene-Ploetze F."/>
            <person name="Gallien S."/>
            <person name="Calteau A."/>
            <person name="Vallenet D."/>
            <person name="Casiot C."/>
            <person name="Chane-Woon-Ming B."/>
            <person name="Giloteaux L."/>
            <person name="Barakat M."/>
            <person name="Bonnefoy V."/>
            <person name="Bruneel O."/>
            <person name="Chandler M."/>
            <person name="Cleiss J."/>
            <person name="Duran R."/>
            <person name="Elbaz-Poulichet F."/>
            <person name="Fonknechten N."/>
            <person name="Lauga B."/>
            <person name="Mornico D."/>
            <person name="Ortet P."/>
            <person name="Schaeffer C."/>
            <person name="Siguier P."/>
            <person name="Alexander Thil Smith A."/>
            <person name="Van Dorsselaer A."/>
            <person name="Weissenbach J."/>
            <person name="Medigue C."/>
            <person name="Le Paslier D."/>
        </authorList>
    </citation>
    <scope>NUCLEOTIDE SEQUENCE</scope>
</reference>
<dbReference type="InterPro" id="IPR024167">
    <property type="entry name" value="Cytochrome_c4-like"/>
</dbReference>
<accession>E6PJT8</accession>
<organism evidence="5">
    <name type="scientific">mine drainage metagenome</name>
    <dbReference type="NCBI Taxonomy" id="410659"/>
    <lineage>
        <taxon>unclassified sequences</taxon>
        <taxon>metagenomes</taxon>
        <taxon>ecological metagenomes</taxon>
    </lineage>
</organism>
<dbReference type="AlphaFoldDB" id="E6PJT8"/>
<comment type="caution">
    <text evidence="5">The sequence shown here is derived from an EMBL/GenBank/DDBJ whole genome shotgun (WGS) entry which is preliminary data.</text>
</comment>
<evidence type="ECO:0000256" key="1">
    <source>
        <dbReference type="ARBA" id="ARBA00022617"/>
    </source>
</evidence>
<dbReference type="PIRSF" id="PIRSF000005">
    <property type="entry name" value="Cytochrome_c4"/>
    <property type="match status" value="1"/>
</dbReference>
<dbReference type="InterPro" id="IPR009056">
    <property type="entry name" value="Cyt_c-like_dom"/>
</dbReference>
<dbReference type="EMBL" id="CABM01000002">
    <property type="protein sequence ID" value="CBH95237.1"/>
    <property type="molecule type" value="Genomic_DNA"/>
</dbReference>
<dbReference type="SUPFAM" id="SSF46626">
    <property type="entry name" value="Cytochrome c"/>
    <property type="match status" value="2"/>
</dbReference>
<evidence type="ECO:0000259" key="4">
    <source>
        <dbReference type="PROSITE" id="PS51007"/>
    </source>
</evidence>
<evidence type="ECO:0000256" key="3">
    <source>
        <dbReference type="ARBA" id="ARBA00023004"/>
    </source>
</evidence>
<feature type="domain" description="Cytochrome c" evidence="4">
    <location>
        <begin position="45"/>
        <end position="126"/>
    </location>
</feature>
<dbReference type="GO" id="GO:0042597">
    <property type="term" value="C:periplasmic space"/>
    <property type="evidence" value="ECO:0007669"/>
    <property type="project" value="InterPro"/>
</dbReference>
<dbReference type="InterPro" id="IPR050597">
    <property type="entry name" value="Cytochrome_c_Oxidase_Subunit"/>
</dbReference>
<dbReference type="PANTHER" id="PTHR33751:SF11">
    <property type="entry name" value="BLL4483 PROTEIN"/>
    <property type="match status" value="1"/>
</dbReference>
<dbReference type="InterPro" id="IPR036909">
    <property type="entry name" value="Cyt_c-like_dom_sf"/>
</dbReference>
<gene>
    <name evidence="5" type="ORF">CARN2_0624</name>
</gene>
<dbReference type="GO" id="GO:0020037">
    <property type="term" value="F:heme binding"/>
    <property type="evidence" value="ECO:0007669"/>
    <property type="project" value="InterPro"/>
</dbReference>
<feature type="domain" description="Cytochrome c" evidence="4">
    <location>
        <begin position="139"/>
        <end position="229"/>
    </location>
</feature>
<keyword evidence="3" id="KW-0408">Iron</keyword>
<dbReference type="GO" id="GO:0009055">
    <property type="term" value="F:electron transfer activity"/>
    <property type="evidence" value="ECO:0007669"/>
    <property type="project" value="InterPro"/>
</dbReference>
<dbReference type="GO" id="GO:0005506">
    <property type="term" value="F:iron ion binding"/>
    <property type="evidence" value="ECO:0007669"/>
    <property type="project" value="InterPro"/>
</dbReference>
<dbReference type="PANTHER" id="PTHR33751">
    <property type="entry name" value="CBB3-TYPE CYTOCHROME C OXIDASE SUBUNIT FIXP"/>
    <property type="match status" value="1"/>
</dbReference>
<dbReference type="PROSITE" id="PS51007">
    <property type="entry name" value="CYTC"/>
    <property type="match status" value="2"/>
</dbReference>
<evidence type="ECO:0000256" key="2">
    <source>
        <dbReference type="ARBA" id="ARBA00022723"/>
    </source>
</evidence>
<protein>
    <submittedName>
        <fullName evidence="5">Putative Cytochrome c4</fullName>
    </submittedName>
</protein>
<dbReference type="Pfam" id="PF00034">
    <property type="entry name" value="Cytochrom_C"/>
    <property type="match status" value="1"/>
</dbReference>
<name>E6PJT8_9ZZZZ</name>
<keyword evidence="2" id="KW-0479">Metal-binding</keyword>
<dbReference type="Pfam" id="PF13442">
    <property type="entry name" value="Cytochrome_CBB3"/>
    <property type="match status" value="1"/>
</dbReference>
<dbReference type="Gene3D" id="1.10.760.10">
    <property type="entry name" value="Cytochrome c-like domain"/>
    <property type="match status" value="2"/>
</dbReference>
<keyword evidence="1" id="KW-0349">Heme</keyword>
<sequence length="236" mass="24469">MKTKLATRQFRFSSPRSGFFLATAFALMGPAVASFAAAPSATEPALHGAGSAVPAISTCIACHGAKGEGNTAAGYPRLAGLPAVYIAQQLHSFAHGTRVNGLMSPMAKGLNDGQITAIAHYYSSLLPPTLAYGPMPAAAQAELGQRLAERGDWSVGIASCFRCHGPGGVGVAPNFPPLVGQPAGYIEAQIKAWKDGSRHNDPQGLMHTIALRISDADTQAVAIWLAAQKPMAVKTH</sequence>